<proteinExistence type="predicted"/>
<dbReference type="Proteomes" id="UP000237968">
    <property type="component" value="Unassembled WGS sequence"/>
</dbReference>
<dbReference type="RefSeq" id="WP_106393108.1">
    <property type="nucleotide sequence ID" value="NZ_PVNK01000167.1"/>
</dbReference>
<dbReference type="OrthoDB" id="5508731at2"/>
<keyword evidence="2" id="KW-1133">Transmembrane helix</keyword>
<evidence type="ECO:0000313" key="5">
    <source>
        <dbReference type="Proteomes" id="UP000237968"/>
    </source>
</evidence>
<name>A0A2S9XS15_9BACT</name>
<protein>
    <recommendedName>
        <fullName evidence="6">Ig-like domain-containing protein</fullName>
    </recommendedName>
</protein>
<dbReference type="EMBL" id="PVNK01000167">
    <property type="protein sequence ID" value="PRP95648.1"/>
    <property type="molecule type" value="Genomic_DNA"/>
</dbReference>
<keyword evidence="5" id="KW-1185">Reference proteome</keyword>
<keyword evidence="2" id="KW-0812">Transmembrane</keyword>
<accession>A0A2S9XS15</accession>
<sequence length="367" mass="39454">MHPGLLAPIVVLVCAALASPASASAANEAHVRTPVLWPSQCARVVDRSVDAPIVHFDYTIPVEDTEPTLDELPDSRTHQFVALCRQRPVSELLPPWITRDDVDRSVELGLVEADEVSYREILDESTIWTDCFTRITADDDRRPISFEQAAAGVEWDTSAVGPGVYSVSAYTFEPTLNLWRDRPGFVKILDDPDDPEQDLPAIALLVDEQALDPGAPIVVEACVDVLGPAQVELEWARFAPSLDWQALDTLTVDDDGPLSLDLRAPIAAADSEILVRARITDARGRESIGHATARVSVLPCPLDGPTCVEPTPEGEGEGEGEGQRGGCSVGSPLGTGGGGLVGLVFLVLVRVRGRARIRKSARPSAWP</sequence>
<dbReference type="AlphaFoldDB" id="A0A2S9XS15"/>
<feature type="region of interest" description="Disordered" evidence="1">
    <location>
        <begin position="306"/>
        <end position="331"/>
    </location>
</feature>
<comment type="caution">
    <text evidence="4">The sequence shown here is derived from an EMBL/GenBank/DDBJ whole genome shotgun (WGS) entry which is preliminary data.</text>
</comment>
<evidence type="ECO:0008006" key="6">
    <source>
        <dbReference type="Google" id="ProtNLM"/>
    </source>
</evidence>
<keyword evidence="3" id="KW-0732">Signal</keyword>
<keyword evidence="2" id="KW-0472">Membrane</keyword>
<evidence type="ECO:0000256" key="1">
    <source>
        <dbReference type="SAM" id="MobiDB-lite"/>
    </source>
</evidence>
<organism evidence="4 5">
    <name type="scientific">Enhygromyxa salina</name>
    <dbReference type="NCBI Taxonomy" id="215803"/>
    <lineage>
        <taxon>Bacteria</taxon>
        <taxon>Pseudomonadati</taxon>
        <taxon>Myxococcota</taxon>
        <taxon>Polyangia</taxon>
        <taxon>Nannocystales</taxon>
        <taxon>Nannocystaceae</taxon>
        <taxon>Enhygromyxa</taxon>
    </lineage>
</organism>
<feature type="transmembrane region" description="Helical" evidence="2">
    <location>
        <begin position="333"/>
        <end position="351"/>
    </location>
</feature>
<gene>
    <name evidence="4" type="ORF">ENSA5_37810</name>
</gene>
<evidence type="ECO:0000256" key="3">
    <source>
        <dbReference type="SAM" id="SignalP"/>
    </source>
</evidence>
<feature type="signal peptide" evidence="3">
    <location>
        <begin position="1"/>
        <end position="25"/>
    </location>
</feature>
<evidence type="ECO:0000313" key="4">
    <source>
        <dbReference type="EMBL" id="PRP95648.1"/>
    </source>
</evidence>
<evidence type="ECO:0000256" key="2">
    <source>
        <dbReference type="SAM" id="Phobius"/>
    </source>
</evidence>
<reference evidence="4 5" key="1">
    <citation type="submission" date="2018-03" db="EMBL/GenBank/DDBJ databases">
        <title>Draft Genome Sequences of the Obligatory Marine Myxobacteria Enhygromyxa salina SWB005.</title>
        <authorList>
            <person name="Poehlein A."/>
            <person name="Moghaddam J.A."/>
            <person name="Harms H."/>
            <person name="Alanjari M."/>
            <person name="Koenig G.M."/>
            <person name="Daniel R."/>
            <person name="Schaeberle T.F."/>
        </authorList>
    </citation>
    <scope>NUCLEOTIDE SEQUENCE [LARGE SCALE GENOMIC DNA]</scope>
    <source>
        <strain evidence="4 5">SWB005</strain>
    </source>
</reference>
<feature type="chain" id="PRO_5015643315" description="Ig-like domain-containing protein" evidence="3">
    <location>
        <begin position="26"/>
        <end position="367"/>
    </location>
</feature>